<dbReference type="Proteomes" id="UP001174934">
    <property type="component" value="Unassembled WGS sequence"/>
</dbReference>
<feature type="domain" description="O-methyltransferase dimerisation" evidence="6">
    <location>
        <begin position="71"/>
        <end position="139"/>
    </location>
</feature>
<accession>A0AA40C865</accession>
<dbReference type="SUPFAM" id="SSF46785">
    <property type="entry name" value="Winged helix' DNA-binding domain"/>
    <property type="match status" value="1"/>
</dbReference>
<dbReference type="EMBL" id="JAULSR010000002">
    <property type="protein sequence ID" value="KAK0628777.1"/>
    <property type="molecule type" value="Genomic_DNA"/>
</dbReference>
<name>A0AA40C865_9PEZI</name>
<comment type="caution">
    <text evidence="7">The sequence shown here is derived from an EMBL/GenBank/DDBJ whole genome shotgun (WGS) entry which is preliminary data.</text>
</comment>
<dbReference type="InterPro" id="IPR001077">
    <property type="entry name" value="COMT_C"/>
</dbReference>
<dbReference type="Pfam" id="PF00891">
    <property type="entry name" value="Methyltransf_2"/>
    <property type="match status" value="1"/>
</dbReference>
<evidence type="ECO:0000259" key="6">
    <source>
        <dbReference type="Pfam" id="PF08100"/>
    </source>
</evidence>
<keyword evidence="1 7" id="KW-0489">Methyltransferase</keyword>
<proteinExistence type="predicted"/>
<dbReference type="PANTHER" id="PTHR43712">
    <property type="entry name" value="PUTATIVE (AFU_ORTHOLOGUE AFUA_4G14580)-RELATED"/>
    <property type="match status" value="1"/>
</dbReference>
<keyword evidence="3" id="KW-0949">S-adenosyl-L-methionine</keyword>
<protein>
    <submittedName>
        <fullName evidence="7">S-adenosyl-L-methionine-dependent methyltransferase</fullName>
    </submittedName>
</protein>
<evidence type="ECO:0000256" key="3">
    <source>
        <dbReference type="ARBA" id="ARBA00022691"/>
    </source>
</evidence>
<evidence type="ECO:0000313" key="8">
    <source>
        <dbReference type="Proteomes" id="UP001174934"/>
    </source>
</evidence>
<dbReference type="GO" id="GO:0032259">
    <property type="term" value="P:methylation"/>
    <property type="evidence" value="ECO:0007669"/>
    <property type="project" value="UniProtKB-KW"/>
</dbReference>
<dbReference type="PROSITE" id="PS51683">
    <property type="entry name" value="SAM_OMT_II"/>
    <property type="match status" value="1"/>
</dbReference>
<dbReference type="InterPro" id="IPR036388">
    <property type="entry name" value="WH-like_DNA-bd_sf"/>
</dbReference>
<dbReference type="AlphaFoldDB" id="A0AA40C865"/>
<dbReference type="InterPro" id="IPR016461">
    <property type="entry name" value="COMT-like"/>
</dbReference>
<evidence type="ECO:0000256" key="2">
    <source>
        <dbReference type="ARBA" id="ARBA00022679"/>
    </source>
</evidence>
<evidence type="ECO:0000256" key="4">
    <source>
        <dbReference type="PIRSR" id="PIRSR005739-1"/>
    </source>
</evidence>
<dbReference type="Gene3D" id="3.40.50.150">
    <property type="entry name" value="Vaccinia Virus protein VP39"/>
    <property type="match status" value="1"/>
</dbReference>
<reference evidence="7" key="1">
    <citation type="submission" date="2023-06" db="EMBL/GenBank/DDBJ databases">
        <title>Genome-scale phylogeny and comparative genomics of the fungal order Sordariales.</title>
        <authorList>
            <consortium name="Lawrence Berkeley National Laboratory"/>
            <person name="Hensen N."/>
            <person name="Bonometti L."/>
            <person name="Westerberg I."/>
            <person name="Brannstrom I.O."/>
            <person name="Guillou S."/>
            <person name="Cros-Aarteil S."/>
            <person name="Calhoun S."/>
            <person name="Haridas S."/>
            <person name="Kuo A."/>
            <person name="Mondo S."/>
            <person name="Pangilinan J."/>
            <person name="Riley R."/>
            <person name="LaButti K."/>
            <person name="Andreopoulos B."/>
            <person name="Lipzen A."/>
            <person name="Chen C."/>
            <person name="Yanf M."/>
            <person name="Daum C."/>
            <person name="Ng V."/>
            <person name="Clum A."/>
            <person name="Steindorff A."/>
            <person name="Ohm R."/>
            <person name="Martin F."/>
            <person name="Silar P."/>
            <person name="Natvig D."/>
            <person name="Lalanne C."/>
            <person name="Gautier V."/>
            <person name="Ament-velasquez S.L."/>
            <person name="Kruys A."/>
            <person name="Hutchinson M.I."/>
            <person name="Powell A.J."/>
            <person name="Barry K."/>
            <person name="Miller A.N."/>
            <person name="Grigoriev I.V."/>
            <person name="Debuchy R."/>
            <person name="Gladieux P."/>
            <person name="Thoren M.H."/>
            <person name="Johannesson H."/>
        </authorList>
    </citation>
    <scope>NUCLEOTIDE SEQUENCE</scope>
    <source>
        <strain evidence="7">SMH3391-2</strain>
    </source>
</reference>
<gene>
    <name evidence="7" type="ORF">B0T17DRAFT_505410</name>
</gene>
<dbReference type="PIRSF" id="PIRSF005739">
    <property type="entry name" value="O-mtase"/>
    <property type="match status" value="1"/>
</dbReference>
<dbReference type="Pfam" id="PF08100">
    <property type="entry name" value="Dimerisation"/>
    <property type="match status" value="1"/>
</dbReference>
<dbReference type="GO" id="GO:0046983">
    <property type="term" value="F:protein dimerization activity"/>
    <property type="evidence" value="ECO:0007669"/>
    <property type="project" value="InterPro"/>
</dbReference>
<dbReference type="GO" id="GO:0008171">
    <property type="term" value="F:O-methyltransferase activity"/>
    <property type="evidence" value="ECO:0007669"/>
    <property type="project" value="InterPro"/>
</dbReference>
<evidence type="ECO:0000313" key="7">
    <source>
        <dbReference type="EMBL" id="KAK0628777.1"/>
    </source>
</evidence>
<evidence type="ECO:0000256" key="1">
    <source>
        <dbReference type="ARBA" id="ARBA00022603"/>
    </source>
</evidence>
<dbReference type="InterPro" id="IPR029063">
    <property type="entry name" value="SAM-dependent_MTases_sf"/>
</dbReference>
<dbReference type="InterPro" id="IPR036390">
    <property type="entry name" value="WH_DNA-bd_sf"/>
</dbReference>
<evidence type="ECO:0000259" key="5">
    <source>
        <dbReference type="Pfam" id="PF00891"/>
    </source>
</evidence>
<keyword evidence="2" id="KW-0808">Transferase</keyword>
<dbReference type="PANTHER" id="PTHR43712:SF11">
    <property type="entry name" value="O-METHYLTRANSFERASE (AFU_ORTHOLOGUE AFUA_2G17820)-RELATED"/>
    <property type="match status" value="1"/>
</dbReference>
<feature type="domain" description="O-methyltransferase C-terminal" evidence="5">
    <location>
        <begin position="240"/>
        <end position="379"/>
    </location>
</feature>
<dbReference type="SUPFAM" id="SSF53335">
    <property type="entry name" value="S-adenosyl-L-methionine-dependent methyltransferases"/>
    <property type="match status" value="1"/>
</dbReference>
<feature type="active site" description="Proton acceptor" evidence="4">
    <location>
        <position position="309"/>
    </location>
</feature>
<sequence>MFSVEKSCFQTVIRSEICLGVKAGGWDLVMMTCRISAFSKFETVIRSLEVAATKPADTVFSFRAQVLENAAISFLFELGILDGLVSRQGAEVTAAELAAETSSNELLIVRLMRVASALQFCEETSESTYRATHLTPYLTTPGFKGGLRWTETFFPIVSKIPSYLAESDFRLTGGEPTQTAFQFTHGKPAWEVINEPHLRHEFDLWMRERKKHDERSWHKRYPPSAELAKESLKTGEDAVLVVDIGGASGSQLVDFRTQFPGLPGRFVLQDIQPPTMEGVAEGVEVMVYDFFTPQPVRGARFYYFRSVFHNWSDEKCAEILRNVVDAMDPDYSTLLIEDYVLPARETQLRGAVEDILMMVVLNSLERTAKQYEDILHAAGLDIVNIYAVGANEEGIIEARITKGRW</sequence>
<dbReference type="InterPro" id="IPR012967">
    <property type="entry name" value="COMT_dimerisation"/>
</dbReference>
<dbReference type="Gene3D" id="1.10.10.10">
    <property type="entry name" value="Winged helix-like DNA-binding domain superfamily/Winged helix DNA-binding domain"/>
    <property type="match status" value="1"/>
</dbReference>
<organism evidence="7 8">
    <name type="scientific">Bombardia bombarda</name>
    <dbReference type="NCBI Taxonomy" id="252184"/>
    <lineage>
        <taxon>Eukaryota</taxon>
        <taxon>Fungi</taxon>
        <taxon>Dikarya</taxon>
        <taxon>Ascomycota</taxon>
        <taxon>Pezizomycotina</taxon>
        <taxon>Sordariomycetes</taxon>
        <taxon>Sordariomycetidae</taxon>
        <taxon>Sordariales</taxon>
        <taxon>Lasiosphaeriaceae</taxon>
        <taxon>Bombardia</taxon>
    </lineage>
</organism>
<keyword evidence="8" id="KW-1185">Reference proteome</keyword>